<dbReference type="EC" id="4.1.1.74" evidence="1"/>
<dbReference type="EMBL" id="UAVU01000008">
    <property type="protein sequence ID" value="SQC91857.1"/>
    <property type="molecule type" value="Genomic_DNA"/>
</dbReference>
<keyword evidence="1" id="KW-0670">Pyruvate</keyword>
<evidence type="ECO:0000313" key="1">
    <source>
        <dbReference type="EMBL" id="SQC91857.1"/>
    </source>
</evidence>
<gene>
    <name evidence="1" type="primary">ipdC_2</name>
    <name evidence="1" type="ORF">NCTC12120_05037</name>
</gene>
<dbReference type="GO" id="GO:0047434">
    <property type="term" value="F:indolepyruvate decarboxylase activity"/>
    <property type="evidence" value="ECO:0007669"/>
    <property type="project" value="UniProtKB-EC"/>
</dbReference>
<keyword evidence="1" id="KW-0456">Lyase</keyword>
<evidence type="ECO:0000313" key="2">
    <source>
        <dbReference type="Proteomes" id="UP000251197"/>
    </source>
</evidence>
<dbReference type="Proteomes" id="UP000251197">
    <property type="component" value="Unassembled WGS sequence"/>
</dbReference>
<accession>A0A2X3IZ75</accession>
<reference evidence="1 2" key="1">
    <citation type="submission" date="2018-06" db="EMBL/GenBank/DDBJ databases">
        <authorList>
            <consortium name="Pathogen Informatics"/>
            <person name="Doyle S."/>
        </authorList>
    </citation>
    <scope>NUCLEOTIDE SEQUENCE [LARGE SCALE GENOMIC DNA]</scope>
    <source>
        <strain evidence="1 2">NCTC12120</strain>
    </source>
</reference>
<protein>
    <submittedName>
        <fullName evidence="1">Indole-3-pyruvate decarboxylase</fullName>
        <ecNumber evidence="1">4.1.1.74</ecNumber>
    </submittedName>
</protein>
<sequence length="85" mass="9215">MGISAISCVLLKKSGVAQASLTPANACSEIDRVILEALKRQRPGYLLLPSDCGGGTGNAPFKTTHCGLKRLLNRPLWKHFVIVRR</sequence>
<dbReference type="AlphaFoldDB" id="A0A2X3IZ75"/>
<organism evidence="1 2">
    <name type="scientific">Cedecea neteri</name>
    <dbReference type="NCBI Taxonomy" id="158822"/>
    <lineage>
        <taxon>Bacteria</taxon>
        <taxon>Pseudomonadati</taxon>
        <taxon>Pseudomonadota</taxon>
        <taxon>Gammaproteobacteria</taxon>
        <taxon>Enterobacterales</taxon>
        <taxon>Enterobacteriaceae</taxon>
        <taxon>Cedecea</taxon>
    </lineage>
</organism>
<proteinExistence type="predicted"/>
<dbReference type="Gene3D" id="3.40.50.970">
    <property type="match status" value="1"/>
</dbReference>
<name>A0A2X3IZ75_9ENTR</name>